<evidence type="ECO:0000313" key="1">
    <source>
        <dbReference type="EMBL" id="MBI4210327.1"/>
    </source>
</evidence>
<proteinExistence type="predicted"/>
<dbReference type="AlphaFoldDB" id="A0A8T3YL20"/>
<dbReference type="Proteomes" id="UP000732298">
    <property type="component" value="Unassembled WGS sequence"/>
</dbReference>
<sequence>MTWHDLSKEHQTVRGEWGWAVKVGYSDRGDTGKDNACLVLYRLKHGRAQFKQQIYIGKDFWKELFTEDGAIAKAIGEYTSRASKKKK</sequence>
<protein>
    <submittedName>
        <fullName evidence="1">Uncharacterized protein</fullName>
    </submittedName>
</protein>
<organism evidence="1 2">
    <name type="scientific">Candidatus Iainarchaeum sp</name>
    <dbReference type="NCBI Taxonomy" id="3101447"/>
    <lineage>
        <taxon>Archaea</taxon>
        <taxon>Candidatus Iainarchaeota</taxon>
        <taxon>Candidatus Iainarchaeia</taxon>
        <taxon>Candidatus Iainarchaeales</taxon>
        <taxon>Candidatus Iainarchaeaceae</taxon>
        <taxon>Candidatus Iainarchaeum</taxon>
    </lineage>
</organism>
<reference evidence="1" key="1">
    <citation type="submission" date="2020-07" db="EMBL/GenBank/DDBJ databases">
        <title>Huge and variable diversity of episymbiotic CPR bacteria and DPANN archaea in groundwater ecosystems.</title>
        <authorList>
            <person name="He C.Y."/>
            <person name="Keren R."/>
            <person name="Whittaker M."/>
            <person name="Farag I.F."/>
            <person name="Doudna J."/>
            <person name="Cate J.H.D."/>
            <person name="Banfield J.F."/>
        </authorList>
    </citation>
    <scope>NUCLEOTIDE SEQUENCE</scope>
    <source>
        <strain evidence="1">NC_groundwater_1296_Ag_S-0.2um_52_80</strain>
    </source>
</reference>
<gene>
    <name evidence="1" type="ORF">HY544_02360</name>
</gene>
<dbReference type="EMBL" id="JACQPB010000030">
    <property type="protein sequence ID" value="MBI4210327.1"/>
    <property type="molecule type" value="Genomic_DNA"/>
</dbReference>
<evidence type="ECO:0000313" key="2">
    <source>
        <dbReference type="Proteomes" id="UP000732298"/>
    </source>
</evidence>
<accession>A0A8T3YL20</accession>
<name>A0A8T3YL20_9ARCH</name>
<comment type="caution">
    <text evidence="1">The sequence shown here is derived from an EMBL/GenBank/DDBJ whole genome shotgun (WGS) entry which is preliminary data.</text>
</comment>